<dbReference type="AlphaFoldDB" id="A0A2C9C3N2"/>
<evidence type="ECO:0000256" key="8">
    <source>
        <dbReference type="RuleBase" id="RU000682"/>
    </source>
</evidence>
<feature type="compositionally biased region" description="Acidic residues" evidence="9">
    <location>
        <begin position="199"/>
        <end position="215"/>
    </location>
</feature>
<feature type="DNA-binding region" description="Homeobox" evidence="7">
    <location>
        <begin position="222"/>
        <end position="281"/>
    </location>
</feature>
<dbReference type="SMR" id="A0A2C9C3N2"/>
<comment type="subcellular location">
    <subcellularLocation>
        <location evidence="1 7 8">Nucleus</location>
    </subcellularLocation>
</comment>
<evidence type="ECO:0000256" key="3">
    <source>
        <dbReference type="ARBA" id="ARBA00022473"/>
    </source>
</evidence>
<sequence length="379" mass="41390">MFNVSALAAATPSIASVSSVASPSEQHGLSTSVGVGVNDTTSRTGDGGAASSASSASAAPQQQSQSALHNKTFHFYIHNFSIRVIHFYSIISKKFFGENSKSLEAKWDTLLPTDTNLQCSTWPDSIPLLAVSGYSATPTFSFDPCTYGSYDPSAYFASNGIAGSMYTLPDQFPRSENDMLDNSNTSNGNKSDKDGIKLEDEDEILEDEENDEEDDGTGKRKKRKRRVLFTKAQTYELERRFRSQKYLSAPEREALAMQIRLTPTQVKIWFQNHRYKTKKSHTDKPINAALLTTMPNAFSSQSTAASFPTRAMPIPMLVRDSSARSSDISSTSPYTVAFGSANSGYLPTPSAYLPATSGYFSNGPSAASSYMTNTQWWPS</sequence>
<comment type="similarity">
    <text evidence="2">Belongs to the NK-2 homeobox family.</text>
</comment>
<dbReference type="SMART" id="SM00389">
    <property type="entry name" value="HOX"/>
    <property type="match status" value="1"/>
</dbReference>
<dbReference type="FunFam" id="1.10.10.60:FF:000101">
    <property type="entry name" value="NK2 homeobox 8"/>
    <property type="match status" value="1"/>
</dbReference>
<gene>
    <name evidence="11 13" type="primary">ceh-22</name>
    <name evidence="11" type="ORF">CELE_F29F11.5</name>
    <name evidence="13" type="ORF">F29F11.5</name>
</gene>
<dbReference type="CTD" id="179485"/>
<dbReference type="GO" id="GO:0000981">
    <property type="term" value="F:DNA-binding transcription factor activity, RNA polymerase II-specific"/>
    <property type="evidence" value="ECO:0007669"/>
    <property type="project" value="InterPro"/>
</dbReference>
<accession>A0A2C9C3N2</accession>
<evidence type="ECO:0000259" key="10">
    <source>
        <dbReference type="PROSITE" id="PS50071"/>
    </source>
</evidence>
<reference evidence="11 12" key="1">
    <citation type="journal article" date="1998" name="Science">
        <title>Genome sequence of the nematode C. elegans: a platform for investigating biology.</title>
        <authorList>
            <consortium name="The C. elegans sequencing consortium"/>
            <person name="Sulson J.E."/>
            <person name="Waterston R."/>
        </authorList>
    </citation>
    <scope>NUCLEOTIDE SEQUENCE [LARGE SCALE GENOMIC DNA]</scope>
    <source>
        <strain evidence="11 12">Bristol N2</strain>
    </source>
</reference>
<dbReference type="PROSITE" id="PS00027">
    <property type="entry name" value="HOMEOBOX_1"/>
    <property type="match status" value="1"/>
</dbReference>
<dbReference type="CDD" id="cd00086">
    <property type="entry name" value="homeodomain"/>
    <property type="match status" value="1"/>
</dbReference>
<dbReference type="GO" id="GO:0003677">
    <property type="term" value="F:DNA binding"/>
    <property type="evidence" value="ECO:0007669"/>
    <property type="project" value="UniProtKB-UniRule"/>
</dbReference>
<dbReference type="InterPro" id="IPR001356">
    <property type="entry name" value="HD"/>
</dbReference>
<evidence type="ECO:0000256" key="1">
    <source>
        <dbReference type="ARBA" id="ARBA00004123"/>
    </source>
</evidence>
<dbReference type="PANTHER" id="PTHR24340">
    <property type="entry name" value="HOMEOBOX PROTEIN NKX"/>
    <property type="match status" value="1"/>
</dbReference>
<dbReference type="SUPFAM" id="SSF46689">
    <property type="entry name" value="Homeodomain-like"/>
    <property type="match status" value="1"/>
</dbReference>
<evidence type="ECO:0000256" key="4">
    <source>
        <dbReference type="ARBA" id="ARBA00023125"/>
    </source>
</evidence>
<dbReference type="Bgee" id="WBGene00000445">
    <property type="expression patterns" value="Expressed in pharyngeal muscle cell (C elegans) and 3 other cell types or tissues"/>
</dbReference>
<name>A0A2C9C3N2_CAEEL</name>
<evidence type="ECO:0000256" key="2">
    <source>
        <dbReference type="ARBA" id="ARBA00005661"/>
    </source>
</evidence>
<organism evidence="11 12">
    <name type="scientific">Caenorhabditis elegans</name>
    <dbReference type="NCBI Taxonomy" id="6239"/>
    <lineage>
        <taxon>Eukaryota</taxon>
        <taxon>Metazoa</taxon>
        <taxon>Ecdysozoa</taxon>
        <taxon>Nematoda</taxon>
        <taxon>Chromadorea</taxon>
        <taxon>Rhabditida</taxon>
        <taxon>Rhabditina</taxon>
        <taxon>Rhabditomorpha</taxon>
        <taxon>Rhabditoidea</taxon>
        <taxon>Rhabditidae</taxon>
        <taxon>Peloderinae</taxon>
        <taxon>Caenorhabditis</taxon>
    </lineage>
</organism>
<evidence type="ECO:0000313" key="11">
    <source>
        <dbReference type="EMBL" id="SOF58841.1"/>
    </source>
</evidence>
<dbReference type="OrthoDB" id="3137333at2759"/>
<feature type="region of interest" description="Disordered" evidence="9">
    <location>
        <begin position="24"/>
        <end position="61"/>
    </location>
</feature>
<feature type="domain" description="Homeobox" evidence="10">
    <location>
        <begin position="220"/>
        <end position="280"/>
    </location>
</feature>
<dbReference type="AGR" id="WB:WBGene00000445"/>
<keyword evidence="12" id="KW-1185">Reference proteome</keyword>
<feature type="region of interest" description="Disordered" evidence="9">
    <location>
        <begin position="172"/>
        <end position="223"/>
    </location>
</feature>
<evidence type="ECO:0000256" key="6">
    <source>
        <dbReference type="ARBA" id="ARBA00023242"/>
    </source>
</evidence>
<evidence type="ECO:0000313" key="12">
    <source>
        <dbReference type="Proteomes" id="UP000001940"/>
    </source>
</evidence>
<evidence type="ECO:0000256" key="5">
    <source>
        <dbReference type="ARBA" id="ARBA00023155"/>
    </source>
</evidence>
<dbReference type="GeneID" id="179485"/>
<proteinExistence type="inferred from homology"/>
<feature type="compositionally biased region" description="Polar residues" evidence="9">
    <location>
        <begin position="180"/>
        <end position="189"/>
    </location>
</feature>
<evidence type="ECO:0000256" key="7">
    <source>
        <dbReference type="PROSITE-ProRule" id="PRU00108"/>
    </source>
</evidence>
<dbReference type="WormBase" id="F29F11.5d">
    <property type="protein sequence ID" value="CE52111"/>
    <property type="gene ID" value="WBGene00000445"/>
    <property type="gene designation" value="ceh-22"/>
</dbReference>
<dbReference type="PANTHER" id="PTHR24340:SF82">
    <property type="entry name" value="HOMEOBOX PROTEIN VND"/>
    <property type="match status" value="1"/>
</dbReference>
<keyword evidence="6 7" id="KW-0539">Nucleus</keyword>
<protein>
    <submittedName>
        <fullName evidence="11">Homeobox domain-containing protein</fullName>
    </submittedName>
</protein>
<dbReference type="InterPro" id="IPR009057">
    <property type="entry name" value="Homeodomain-like_sf"/>
</dbReference>
<feature type="compositionally biased region" description="Low complexity" evidence="9">
    <location>
        <begin position="49"/>
        <end position="61"/>
    </location>
</feature>
<dbReference type="InterPro" id="IPR020479">
    <property type="entry name" value="HD_metazoa"/>
</dbReference>
<dbReference type="InterPro" id="IPR050394">
    <property type="entry name" value="Homeobox_NK-like"/>
</dbReference>
<dbReference type="PROSITE" id="PS50071">
    <property type="entry name" value="HOMEOBOX_2"/>
    <property type="match status" value="1"/>
</dbReference>
<dbReference type="GO" id="GO:0005634">
    <property type="term" value="C:nucleus"/>
    <property type="evidence" value="ECO:0007669"/>
    <property type="project" value="UniProtKB-SubCell"/>
</dbReference>
<dbReference type="PRINTS" id="PR00024">
    <property type="entry name" value="HOMEOBOX"/>
</dbReference>
<dbReference type="RefSeq" id="NP_001343841.1">
    <property type="nucleotide sequence ID" value="NM_001356738.3"/>
</dbReference>
<dbReference type="Proteomes" id="UP000001940">
    <property type="component" value="Chromosome V"/>
</dbReference>
<evidence type="ECO:0000256" key="9">
    <source>
        <dbReference type="SAM" id="MobiDB-lite"/>
    </source>
</evidence>
<dbReference type="InterPro" id="IPR017970">
    <property type="entry name" value="Homeobox_CS"/>
</dbReference>
<keyword evidence="4 7" id="KW-0238">DNA-binding</keyword>
<dbReference type="Gene3D" id="1.10.10.60">
    <property type="entry name" value="Homeodomain-like"/>
    <property type="match status" value="1"/>
</dbReference>
<dbReference type="ExpressionAtlas" id="A0A2C9C3N2">
    <property type="expression patterns" value="baseline and differential"/>
</dbReference>
<keyword evidence="3" id="KW-0217">Developmental protein</keyword>
<dbReference type="EMBL" id="BX284605">
    <property type="protein sequence ID" value="SOF58841.1"/>
    <property type="molecule type" value="Genomic_DNA"/>
</dbReference>
<feature type="compositionally biased region" description="Polar residues" evidence="9">
    <location>
        <begin position="25"/>
        <end position="44"/>
    </location>
</feature>
<keyword evidence="5 7" id="KW-0371">Homeobox</keyword>
<dbReference type="Pfam" id="PF00046">
    <property type="entry name" value="Homeodomain"/>
    <property type="match status" value="1"/>
</dbReference>
<evidence type="ECO:0000313" key="13">
    <source>
        <dbReference type="WormBase" id="F29F11.5d"/>
    </source>
</evidence>